<dbReference type="Gene3D" id="2.60.120.10">
    <property type="entry name" value="Jelly Rolls"/>
    <property type="match status" value="1"/>
</dbReference>
<dbReference type="CDD" id="cd20293">
    <property type="entry name" value="cupin_HutD_N"/>
    <property type="match status" value="1"/>
</dbReference>
<dbReference type="EMBL" id="JAOZYB010000030">
    <property type="protein sequence ID" value="MEB3959891.1"/>
    <property type="molecule type" value="Genomic_DNA"/>
</dbReference>
<organism evidence="1 2">
    <name type="scientific">Streptomyces kunmingensis</name>
    <dbReference type="NCBI Taxonomy" id="68225"/>
    <lineage>
        <taxon>Bacteria</taxon>
        <taxon>Bacillati</taxon>
        <taxon>Actinomycetota</taxon>
        <taxon>Actinomycetes</taxon>
        <taxon>Kitasatosporales</taxon>
        <taxon>Streptomycetaceae</taxon>
        <taxon>Streptomyces</taxon>
    </lineage>
</organism>
<keyword evidence="2" id="KW-1185">Reference proteome</keyword>
<comment type="caution">
    <text evidence="1">The sequence shown here is derived from an EMBL/GenBank/DDBJ whole genome shotgun (WGS) entry which is preliminary data.</text>
</comment>
<dbReference type="SUPFAM" id="SSF51182">
    <property type="entry name" value="RmlC-like cupins"/>
    <property type="match status" value="1"/>
</dbReference>
<dbReference type="Pfam" id="PF05962">
    <property type="entry name" value="HutD"/>
    <property type="match status" value="1"/>
</dbReference>
<reference evidence="1 2" key="1">
    <citation type="submission" date="2022-10" db="EMBL/GenBank/DDBJ databases">
        <authorList>
            <person name="Xie J."/>
            <person name="Shen N."/>
        </authorList>
    </citation>
    <scope>NUCLEOTIDE SEQUENCE [LARGE SCALE GENOMIC DNA]</scope>
    <source>
        <strain evidence="1 2">DSM 41681</strain>
    </source>
</reference>
<evidence type="ECO:0000313" key="2">
    <source>
        <dbReference type="Proteomes" id="UP001352223"/>
    </source>
</evidence>
<sequence length="196" mass="20259">MIDAVVRSLPAADRAAVAWKNGGGTTREIVCSPPGAGMADFRWRVSLADVAADGPFSTFPGVDRTLTMVEGDGMELTVEDTVTLVNSPYAPRNFAGDVATDCRLLGGPVVNFNVMWRRDALTVPPAVAVVRGRLPLAPGTTLVVALTEDGAETAGLTLGPYDAALVEGTGELHAKGPVALVTGLRAPHADGPEATR</sequence>
<dbReference type="PANTHER" id="PTHR37943">
    <property type="entry name" value="PROTEIN VES"/>
    <property type="match status" value="1"/>
</dbReference>
<gene>
    <name evidence="1" type="ORF">OKJ48_06440</name>
</gene>
<dbReference type="InterPro" id="IPR014710">
    <property type="entry name" value="RmlC-like_jellyroll"/>
</dbReference>
<dbReference type="InterPro" id="IPR011051">
    <property type="entry name" value="RmlC_Cupin_sf"/>
</dbReference>
<evidence type="ECO:0000313" key="1">
    <source>
        <dbReference type="EMBL" id="MEB3959891.1"/>
    </source>
</evidence>
<dbReference type="InterPro" id="IPR010282">
    <property type="entry name" value="Uncharacterised_HutD/Ves"/>
</dbReference>
<dbReference type="Proteomes" id="UP001352223">
    <property type="component" value="Unassembled WGS sequence"/>
</dbReference>
<dbReference type="RefSeq" id="WP_324766876.1">
    <property type="nucleotide sequence ID" value="NZ_BAAATS010000001.1"/>
</dbReference>
<name>A0ABU6C599_9ACTN</name>
<accession>A0ABU6C599</accession>
<dbReference type="PANTHER" id="PTHR37943:SF1">
    <property type="entry name" value="PROTEIN VES"/>
    <property type="match status" value="1"/>
</dbReference>
<proteinExistence type="predicted"/>
<protein>
    <submittedName>
        <fullName evidence="1">HutD family protein</fullName>
    </submittedName>
</protein>